<dbReference type="Proteomes" id="UP000291591">
    <property type="component" value="Unassembled WGS sequence"/>
</dbReference>
<gene>
    <name evidence="3" type="ORF">EV383_2947</name>
</gene>
<dbReference type="Pfam" id="PF13350">
    <property type="entry name" value="Y_phosphatase3"/>
    <property type="match status" value="1"/>
</dbReference>
<dbReference type="InterPro" id="IPR026893">
    <property type="entry name" value="Tyr/Ser_Pase_IphP-type"/>
</dbReference>
<dbReference type="Gene3D" id="3.90.190.10">
    <property type="entry name" value="Protein tyrosine phosphatase superfamily"/>
    <property type="match status" value="1"/>
</dbReference>
<sequence>MAGSAVPPITHPPTAVADDTGARDHGGSGSARTTGTLEIVTASSLLRTARPANLRDVGGLSTVEGFRVRPGLLYRGDAPQPGDPRTARAVGLDAALTWPPAVVIDLRSEVETGPSHPLDDVARVHHIPLGASLAPEKVAATPTADRDITWAYRLLVTEAGPSLARIVGLVAQAPGPVFVHCAAGKDRTGIVIGTVLAALGVPREQIVADYLRTNDNLDALWARLRAAGAPEPDHDSLLGVEAAALEVVLDELADRPGGVHGRLLDAGTDPSDLRLLSERLLTADDAPGRPLDA</sequence>
<evidence type="ECO:0000256" key="1">
    <source>
        <dbReference type="SAM" id="MobiDB-lite"/>
    </source>
</evidence>
<dbReference type="PROSITE" id="PS50056">
    <property type="entry name" value="TYR_PHOSPHATASE_2"/>
    <property type="match status" value="1"/>
</dbReference>
<name>A0A4Q7V0N9_PSEST</name>
<dbReference type="SUPFAM" id="SSF52799">
    <property type="entry name" value="(Phosphotyrosine protein) phosphatases II"/>
    <property type="match status" value="1"/>
</dbReference>
<dbReference type="InterPro" id="IPR029021">
    <property type="entry name" value="Prot-tyrosine_phosphatase-like"/>
</dbReference>
<evidence type="ECO:0000313" key="4">
    <source>
        <dbReference type="Proteomes" id="UP000291591"/>
    </source>
</evidence>
<proteinExistence type="predicted"/>
<dbReference type="PROSITE" id="PS00383">
    <property type="entry name" value="TYR_PHOSPHATASE_1"/>
    <property type="match status" value="1"/>
</dbReference>
<comment type="caution">
    <text evidence="3">The sequence shown here is derived from an EMBL/GenBank/DDBJ whole genome shotgun (WGS) entry which is preliminary data.</text>
</comment>
<dbReference type="GO" id="GO:0004721">
    <property type="term" value="F:phosphoprotein phosphatase activity"/>
    <property type="evidence" value="ECO:0007669"/>
    <property type="project" value="InterPro"/>
</dbReference>
<evidence type="ECO:0000313" key="3">
    <source>
        <dbReference type="EMBL" id="RZT86059.1"/>
    </source>
</evidence>
<protein>
    <submittedName>
        <fullName evidence="3">Protein tyrosine/serine phosphatase</fullName>
    </submittedName>
</protein>
<evidence type="ECO:0000259" key="2">
    <source>
        <dbReference type="PROSITE" id="PS50056"/>
    </source>
</evidence>
<dbReference type="InterPro" id="IPR016130">
    <property type="entry name" value="Tyr_Pase_AS"/>
</dbReference>
<keyword evidence="4" id="KW-1185">Reference proteome</keyword>
<reference evidence="3 4" key="1">
    <citation type="submission" date="2019-02" db="EMBL/GenBank/DDBJ databases">
        <title>Sequencing the genomes of 1000 actinobacteria strains.</title>
        <authorList>
            <person name="Klenk H.-P."/>
        </authorList>
    </citation>
    <scope>NUCLEOTIDE SEQUENCE [LARGE SCALE GENOMIC DNA]</scope>
    <source>
        <strain evidence="3 4">DSM 45779</strain>
    </source>
</reference>
<dbReference type="EMBL" id="SHKL01000001">
    <property type="protein sequence ID" value="RZT86059.1"/>
    <property type="molecule type" value="Genomic_DNA"/>
</dbReference>
<dbReference type="InterPro" id="IPR000387">
    <property type="entry name" value="Tyr_Pase_dom"/>
</dbReference>
<dbReference type="OrthoDB" id="1188001at2"/>
<feature type="domain" description="Tyrosine specific protein phosphatases" evidence="2">
    <location>
        <begin position="164"/>
        <end position="207"/>
    </location>
</feature>
<dbReference type="AlphaFoldDB" id="A0A4Q7V0N9"/>
<feature type="region of interest" description="Disordered" evidence="1">
    <location>
        <begin position="1"/>
        <end position="35"/>
    </location>
</feature>
<accession>A0A4Q7V0N9</accession>
<organism evidence="3 4">
    <name type="scientific">Pseudonocardia sediminis</name>
    <dbReference type="NCBI Taxonomy" id="1397368"/>
    <lineage>
        <taxon>Bacteria</taxon>
        <taxon>Bacillati</taxon>
        <taxon>Actinomycetota</taxon>
        <taxon>Actinomycetes</taxon>
        <taxon>Pseudonocardiales</taxon>
        <taxon>Pseudonocardiaceae</taxon>
        <taxon>Pseudonocardia</taxon>
    </lineage>
</organism>